<dbReference type="PANTHER" id="PTHR11614">
    <property type="entry name" value="PHOSPHOLIPASE-RELATED"/>
    <property type="match status" value="1"/>
</dbReference>
<organism evidence="2">
    <name type="scientific">Aplanochytrium stocchinoi</name>
    <dbReference type="NCBI Taxonomy" id="215587"/>
    <lineage>
        <taxon>Eukaryota</taxon>
        <taxon>Sar</taxon>
        <taxon>Stramenopiles</taxon>
        <taxon>Bigyra</taxon>
        <taxon>Labyrinthulomycetes</taxon>
        <taxon>Thraustochytrida</taxon>
        <taxon>Thraustochytriidae</taxon>
        <taxon>Aplanochytrium</taxon>
    </lineage>
</organism>
<dbReference type="SUPFAM" id="SSF53474">
    <property type="entry name" value="alpha/beta-Hydrolases"/>
    <property type="match status" value="1"/>
</dbReference>
<gene>
    <name evidence="2" type="ORF">ASTO00021_LOCUS2672</name>
</gene>
<sequence length="360" mass="40188">MFLSSVDKVYATDEESAKRLHDAAKHLNYNLDTAESQVVTLTSEVLDKVTSIGEACSGNNPYNTVANVVEGFVDLENSQKRRVRLWLPEAGIDVKATILLIHGYGEHSGRYHHVAEALSKAGYQMLGYDHKYHGDDENSVGSYKITQIKSFDELVNDAQAFVSFIERKYPDVPYFLMGHSMGGLISVLVSLNLQDSWNAKGMILSGPAIRVAGNVISPYPYTCFFSALTRLISFVIPYFPAPGAPNRHISRNETVRKASREDPKMIGEYVTARFAEHFVYGGSIKAQRGLDKIKTPFFIVYGTSDKIVDPKGAMMLFDKAPSDDKDIKAFVGAFHEVFTDPVYREEVLSDFRNWLDAKVS</sequence>
<evidence type="ECO:0000313" key="2">
    <source>
        <dbReference type="EMBL" id="CAE0432346.1"/>
    </source>
</evidence>
<dbReference type="InterPro" id="IPR051044">
    <property type="entry name" value="MAG_DAG_Lipase"/>
</dbReference>
<dbReference type="InterPro" id="IPR029058">
    <property type="entry name" value="AB_hydrolase_fold"/>
</dbReference>
<reference evidence="2" key="1">
    <citation type="submission" date="2021-01" db="EMBL/GenBank/DDBJ databases">
        <authorList>
            <person name="Corre E."/>
            <person name="Pelletier E."/>
            <person name="Niang G."/>
            <person name="Scheremetjew M."/>
            <person name="Finn R."/>
            <person name="Kale V."/>
            <person name="Holt S."/>
            <person name="Cochrane G."/>
            <person name="Meng A."/>
            <person name="Brown T."/>
            <person name="Cohen L."/>
        </authorList>
    </citation>
    <scope>NUCLEOTIDE SEQUENCE</scope>
    <source>
        <strain evidence="2">GSBS06</strain>
    </source>
</reference>
<protein>
    <recommendedName>
        <fullName evidence="1">Serine aminopeptidase S33 domain-containing protein</fullName>
    </recommendedName>
</protein>
<name>A0A7S3LJ67_9STRA</name>
<feature type="domain" description="Serine aminopeptidase S33" evidence="1">
    <location>
        <begin position="94"/>
        <end position="341"/>
    </location>
</feature>
<dbReference type="EMBL" id="HBIN01003832">
    <property type="protein sequence ID" value="CAE0432346.1"/>
    <property type="molecule type" value="Transcribed_RNA"/>
</dbReference>
<evidence type="ECO:0000259" key="1">
    <source>
        <dbReference type="Pfam" id="PF12146"/>
    </source>
</evidence>
<accession>A0A7S3LJ67</accession>
<dbReference type="Gene3D" id="3.40.50.1820">
    <property type="entry name" value="alpha/beta hydrolase"/>
    <property type="match status" value="1"/>
</dbReference>
<proteinExistence type="predicted"/>
<dbReference type="Pfam" id="PF12146">
    <property type="entry name" value="Hydrolase_4"/>
    <property type="match status" value="1"/>
</dbReference>
<dbReference type="AlphaFoldDB" id="A0A7S3LJ67"/>
<dbReference type="InterPro" id="IPR022742">
    <property type="entry name" value="Hydrolase_4"/>
</dbReference>